<evidence type="ECO:0000313" key="2">
    <source>
        <dbReference type="EMBL" id="KOX91263.1"/>
    </source>
</evidence>
<dbReference type="PATRIC" id="fig|271.14.peg.38"/>
<sequence>MEVRENPYAAMEGGRKHELMRALLKDVDLRVGARFGHGGSLGGFPLADRPEGGAGSVGQAMGKGMARRNSAG</sequence>
<dbReference type="EMBL" id="LHCI01000019">
    <property type="protein sequence ID" value="KOX91263.1"/>
    <property type="molecule type" value="Genomic_DNA"/>
</dbReference>
<evidence type="ECO:0000313" key="3">
    <source>
        <dbReference type="Proteomes" id="UP000037685"/>
    </source>
</evidence>
<accession>A0A0N0BMM2</accession>
<protein>
    <submittedName>
        <fullName evidence="2">Uncharacterized protein</fullName>
    </submittedName>
</protein>
<evidence type="ECO:0000256" key="1">
    <source>
        <dbReference type="SAM" id="MobiDB-lite"/>
    </source>
</evidence>
<name>A0A0N0BMM2_THEAQ</name>
<comment type="caution">
    <text evidence="2">The sequence shown here is derived from an EMBL/GenBank/DDBJ whole genome shotgun (WGS) entry which is preliminary data.</text>
</comment>
<feature type="region of interest" description="Disordered" evidence="1">
    <location>
        <begin position="40"/>
        <end position="72"/>
    </location>
</feature>
<dbReference type="Proteomes" id="UP000037685">
    <property type="component" value="Unassembled WGS sequence"/>
</dbReference>
<dbReference type="AlphaFoldDB" id="A0A0N0BMM2"/>
<gene>
    <name evidence="2" type="ORF">BVI061214_00022</name>
</gene>
<organism evidence="2 3">
    <name type="scientific">Thermus aquaticus</name>
    <dbReference type="NCBI Taxonomy" id="271"/>
    <lineage>
        <taxon>Bacteria</taxon>
        <taxon>Thermotogati</taxon>
        <taxon>Deinococcota</taxon>
        <taxon>Deinococci</taxon>
        <taxon>Thermales</taxon>
        <taxon>Thermaceae</taxon>
        <taxon>Thermus</taxon>
    </lineage>
</organism>
<reference evidence="3" key="1">
    <citation type="submission" date="2015-07" db="EMBL/GenBank/DDBJ databases">
        <authorList>
            <person name="Zylicz-Stachula A."/>
            <person name="Jezewska-Frackowiak J."/>
            <person name="Czajkowska E."/>
            <person name="Skowron P.M."/>
        </authorList>
    </citation>
    <scope>NUCLEOTIDE SEQUENCE [LARGE SCALE GENOMIC DNA]</scope>
    <source>
        <strain evidence="3">ATCC 25104 / DSM 625 / JCM 10724 / NBRC 103206 / NCIMB 11243 / YT-1</strain>
    </source>
</reference>
<proteinExistence type="predicted"/>